<dbReference type="GO" id="GO:0070475">
    <property type="term" value="P:rRNA base methylation"/>
    <property type="evidence" value="ECO:0007669"/>
    <property type="project" value="InterPro"/>
</dbReference>
<reference evidence="1 2" key="1">
    <citation type="submission" date="2017-08" db="EMBL/GenBank/DDBJ databases">
        <title>Infants hospitalized years apart are colonized by the same room-sourced microbial strains.</title>
        <authorList>
            <person name="Brooks B."/>
            <person name="Olm M.R."/>
            <person name="Firek B.A."/>
            <person name="Baker R."/>
            <person name="Thomas B.C."/>
            <person name="Morowitz M.J."/>
            <person name="Banfield J.F."/>
        </authorList>
    </citation>
    <scope>NUCLEOTIDE SEQUENCE [LARGE SCALE GENOMIC DNA]</scope>
    <source>
        <strain evidence="1">S2_005_002_R2_29</strain>
    </source>
</reference>
<dbReference type="PANTHER" id="PTHR37426:SF1">
    <property type="entry name" value="RIBOSOMAL RNA LARGE SUBUNIT METHYLTRANSFERASE J"/>
    <property type="match status" value="1"/>
</dbReference>
<keyword evidence="1" id="KW-0808">Transferase</keyword>
<protein>
    <submittedName>
        <fullName evidence="1">23S rRNA (Adenine(2030)-N(6))-methyltransferase RlmJ</fullName>
    </submittedName>
</protein>
<evidence type="ECO:0000313" key="1">
    <source>
        <dbReference type="EMBL" id="PZQ47254.1"/>
    </source>
</evidence>
<keyword evidence="1" id="KW-0489">Methyltransferase</keyword>
<dbReference type="SUPFAM" id="SSF53335">
    <property type="entry name" value="S-adenosyl-L-methionine-dependent methyltransferases"/>
    <property type="match status" value="1"/>
</dbReference>
<dbReference type="InterPro" id="IPR029063">
    <property type="entry name" value="SAM-dependent_MTases_sf"/>
</dbReference>
<evidence type="ECO:0000313" key="2">
    <source>
        <dbReference type="Proteomes" id="UP000249417"/>
    </source>
</evidence>
<dbReference type="Proteomes" id="UP000249417">
    <property type="component" value="Unassembled WGS sequence"/>
</dbReference>
<organism evidence="1 2">
    <name type="scientific">Micavibrio aeruginosavorus</name>
    <dbReference type="NCBI Taxonomy" id="349221"/>
    <lineage>
        <taxon>Bacteria</taxon>
        <taxon>Pseudomonadati</taxon>
        <taxon>Bdellovibrionota</taxon>
        <taxon>Bdellovibrionia</taxon>
        <taxon>Bdellovibrionales</taxon>
        <taxon>Pseudobdellovibrionaceae</taxon>
        <taxon>Micavibrio</taxon>
    </lineage>
</organism>
<accession>A0A2W5N2E8</accession>
<dbReference type="GO" id="GO:0005829">
    <property type="term" value="C:cytosol"/>
    <property type="evidence" value="ECO:0007669"/>
    <property type="project" value="TreeGrafter"/>
</dbReference>
<name>A0A2W5N2E8_9BACT</name>
<dbReference type="Gene3D" id="3.40.50.150">
    <property type="entry name" value="Vaccinia Virus protein VP39"/>
    <property type="match status" value="1"/>
</dbReference>
<proteinExistence type="predicted"/>
<gene>
    <name evidence="1" type="ORF">DI551_03755</name>
</gene>
<dbReference type="PANTHER" id="PTHR37426">
    <property type="entry name" value="RIBOSOMAL RNA LARGE SUBUNIT METHYLTRANSFERASE J"/>
    <property type="match status" value="1"/>
</dbReference>
<dbReference type="AlphaFoldDB" id="A0A2W5N2E8"/>
<sequence>MNYRHIYHAGNFADVMKHLALCLIIDHLKKKEAPFCVIDAHGGIGLYDLQSIQAQKTMEWADGIGRFAGSDFTGDFMFYYDAIKNDLCRKFYPGSPLISARMLRENDRLIANELHPDDVETLKIVLRKYKNSRVMHLDAYECIRANIP</sequence>
<dbReference type="Pfam" id="PF04378">
    <property type="entry name" value="RsmJ"/>
    <property type="match status" value="1"/>
</dbReference>
<comment type="caution">
    <text evidence="1">The sequence shown here is derived from an EMBL/GenBank/DDBJ whole genome shotgun (WGS) entry which is preliminary data.</text>
</comment>
<dbReference type="GO" id="GO:0036307">
    <property type="term" value="F:23S rRNA (adenine(2030)-N(6))-methyltransferase activity"/>
    <property type="evidence" value="ECO:0007669"/>
    <property type="project" value="TreeGrafter"/>
</dbReference>
<dbReference type="EMBL" id="QFQB01000015">
    <property type="protein sequence ID" value="PZQ47254.1"/>
    <property type="molecule type" value="Genomic_DNA"/>
</dbReference>
<feature type="non-terminal residue" evidence="1">
    <location>
        <position position="148"/>
    </location>
</feature>
<dbReference type="InterPro" id="IPR007473">
    <property type="entry name" value="RlmJ"/>
</dbReference>